<dbReference type="Proteomes" id="UP000037822">
    <property type="component" value="Unassembled WGS sequence"/>
</dbReference>
<dbReference type="InterPro" id="IPR043130">
    <property type="entry name" value="CDP-OH_PTrfase_TM_dom"/>
</dbReference>
<evidence type="ECO:0000256" key="1">
    <source>
        <dbReference type="ARBA" id="ARBA00022679"/>
    </source>
</evidence>
<dbReference type="PATRIC" id="fig|1526658.3.peg.4943"/>
<dbReference type="GO" id="GO:0016020">
    <property type="term" value="C:membrane"/>
    <property type="evidence" value="ECO:0007669"/>
    <property type="project" value="InterPro"/>
</dbReference>
<feature type="transmembrane region" description="Helical" evidence="3">
    <location>
        <begin position="109"/>
        <end position="135"/>
    </location>
</feature>
<gene>
    <name evidence="4" type="ORF">AE618_26970</name>
</gene>
<dbReference type="OrthoDB" id="9790577at2"/>
<dbReference type="InterPro" id="IPR000462">
    <property type="entry name" value="CDP-OH_P_trans"/>
</dbReference>
<reference evidence="4 5" key="1">
    <citation type="submission" date="2015-07" db="EMBL/GenBank/DDBJ databases">
        <title>Whole genome sequencing of Bosea vaviloviae isolated from cave pool.</title>
        <authorList>
            <person name="Tan N.E.H."/>
            <person name="Lee Y.P."/>
            <person name="Gan H.M."/>
            <person name="Barton H."/>
            <person name="Savka M.A."/>
        </authorList>
    </citation>
    <scope>NUCLEOTIDE SEQUENCE [LARGE SCALE GENOMIC DNA]</scope>
    <source>
        <strain evidence="4 5">SD260</strain>
    </source>
</reference>
<dbReference type="InterPro" id="IPR048254">
    <property type="entry name" value="CDP_ALCOHOL_P_TRANSF_CS"/>
</dbReference>
<dbReference type="GO" id="GO:0008654">
    <property type="term" value="P:phospholipid biosynthetic process"/>
    <property type="evidence" value="ECO:0007669"/>
    <property type="project" value="InterPro"/>
</dbReference>
<keyword evidence="3" id="KW-1133">Transmembrane helix</keyword>
<dbReference type="RefSeq" id="WP_054212116.1">
    <property type="nucleotide sequence ID" value="NZ_LGSZ01000095.1"/>
</dbReference>
<dbReference type="AlphaFoldDB" id="A0A0N1EY94"/>
<keyword evidence="5" id="KW-1185">Reference proteome</keyword>
<sequence length="217" mass="22581">MLDRFLLPVVKSGLQPVAAALARHGVGADSLTVTGFVIGVCAVPALALQFYGFALVAILVGRLFDALDGAVARLNGPTERGAFLDITLDFAFYGCIPLGFALADPARNALPAAVLLSAFMGTGSSFLAFAVIAAKRGLTSEVYPQKGIYYLTGLTEGAETIAALALMCVFPQSFALIAYVFAAACLVTTLTRLRQGWVAFGGPSEPTTRAVPTNEEA</sequence>
<dbReference type="EMBL" id="LGSZ01000095">
    <property type="protein sequence ID" value="KPH73758.1"/>
    <property type="molecule type" value="Genomic_DNA"/>
</dbReference>
<feature type="transmembrane region" description="Helical" evidence="3">
    <location>
        <begin position="35"/>
        <end position="61"/>
    </location>
</feature>
<dbReference type="Pfam" id="PF01066">
    <property type="entry name" value="CDP-OH_P_transf"/>
    <property type="match status" value="1"/>
</dbReference>
<keyword evidence="3" id="KW-0812">Transmembrane</keyword>
<keyword evidence="1 2" id="KW-0808">Transferase</keyword>
<dbReference type="GO" id="GO:0016780">
    <property type="term" value="F:phosphotransferase activity, for other substituted phosphate groups"/>
    <property type="evidence" value="ECO:0007669"/>
    <property type="project" value="InterPro"/>
</dbReference>
<accession>A0A0N1EY94</accession>
<evidence type="ECO:0000256" key="2">
    <source>
        <dbReference type="RuleBase" id="RU003750"/>
    </source>
</evidence>
<evidence type="ECO:0000256" key="3">
    <source>
        <dbReference type="SAM" id="Phobius"/>
    </source>
</evidence>
<evidence type="ECO:0000313" key="5">
    <source>
        <dbReference type="Proteomes" id="UP000037822"/>
    </source>
</evidence>
<dbReference type="Gene3D" id="1.20.120.1760">
    <property type="match status" value="1"/>
</dbReference>
<name>A0A0N1EY94_9HYPH</name>
<feature type="transmembrane region" description="Helical" evidence="3">
    <location>
        <begin position="82"/>
        <end position="103"/>
    </location>
</feature>
<comment type="caution">
    <text evidence="4">The sequence shown here is derived from an EMBL/GenBank/DDBJ whole genome shotgun (WGS) entry which is preliminary data.</text>
</comment>
<proteinExistence type="inferred from homology"/>
<keyword evidence="3" id="KW-0472">Membrane</keyword>
<evidence type="ECO:0000313" key="4">
    <source>
        <dbReference type="EMBL" id="KPH73758.1"/>
    </source>
</evidence>
<comment type="similarity">
    <text evidence="2">Belongs to the CDP-alcohol phosphatidyltransferase class-I family.</text>
</comment>
<protein>
    <submittedName>
        <fullName evidence="4">Membrane protein</fullName>
    </submittedName>
</protein>
<organism evidence="4 5">
    <name type="scientific">Bosea vaviloviae</name>
    <dbReference type="NCBI Taxonomy" id="1526658"/>
    <lineage>
        <taxon>Bacteria</taxon>
        <taxon>Pseudomonadati</taxon>
        <taxon>Pseudomonadota</taxon>
        <taxon>Alphaproteobacteria</taxon>
        <taxon>Hyphomicrobiales</taxon>
        <taxon>Boseaceae</taxon>
        <taxon>Bosea</taxon>
    </lineage>
</organism>
<dbReference type="PROSITE" id="PS00379">
    <property type="entry name" value="CDP_ALCOHOL_P_TRANSF"/>
    <property type="match status" value="1"/>
</dbReference>